<feature type="transmembrane region" description="Helical" evidence="1">
    <location>
        <begin position="118"/>
        <end position="136"/>
    </location>
</feature>
<feature type="transmembrane region" description="Helical" evidence="1">
    <location>
        <begin position="15"/>
        <end position="34"/>
    </location>
</feature>
<comment type="caution">
    <text evidence="2">The sequence shown here is derived from an EMBL/GenBank/DDBJ whole genome shotgun (WGS) entry which is preliminary data.</text>
</comment>
<evidence type="ECO:0000313" key="2">
    <source>
        <dbReference type="EMBL" id="MFD2744346.1"/>
    </source>
</evidence>
<evidence type="ECO:0000313" key="3">
    <source>
        <dbReference type="Proteomes" id="UP001597418"/>
    </source>
</evidence>
<sequence length="144" mass="16499">MKQIVETRKNIGRHIARVALGAFFVFAGVAHLTFGRRAFRAQVPNWVPATKDQTVVWSGYLEIMLGLLTLMRSKPDPRLGYTIGVFLIAVFPGNWAQYKNQRNAFGLNTDRARFVRLLFQPLLIWLALYSMGAMTTKKFRKLTH</sequence>
<dbReference type="PANTHER" id="PTHR36974:SF1">
    <property type="entry name" value="DOXX FAMILY MEMBRANE PROTEIN"/>
    <property type="match status" value="1"/>
</dbReference>
<keyword evidence="1" id="KW-0812">Transmembrane</keyword>
<name>A0ABW5UEK6_9SPHI</name>
<feature type="transmembrane region" description="Helical" evidence="1">
    <location>
        <begin position="79"/>
        <end position="98"/>
    </location>
</feature>
<dbReference type="PANTHER" id="PTHR36974">
    <property type="entry name" value="MEMBRANE PROTEIN-RELATED"/>
    <property type="match status" value="1"/>
</dbReference>
<keyword evidence="3" id="KW-1185">Reference proteome</keyword>
<evidence type="ECO:0008006" key="4">
    <source>
        <dbReference type="Google" id="ProtNLM"/>
    </source>
</evidence>
<organism evidence="2 3">
    <name type="scientific">Sphingobacterium populi</name>
    <dbReference type="NCBI Taxonomy" id="1812824"/>
    <lineage>
        <taxon>Bacteria</taxon>
        <taxon>Pseudomonadati</taxon>
        <taxon>Bacteroidota</taxon>
        <taxon>Sphingobacteriia</taxon>
        <taxon>Sphingobacteriales</taxon>
        <taxon>Sphingobacteriaceae</taxon>
        <taxon>Sphingobacterium</taxon>
    </lineage>
</organism>
<dbReference type="EMBL" id="JBHUMB010000014">
    <property type="protein sequence ID" value="MFD2744346.1"/>
    <property type="molecule type" value="Genomic_DNA"/>
</dbReference>
<reference evidence="3" key="1">
    <citation type="journal article" date="2019" name="Int. J. Syst. Evol. Microbiol.">
        <title>The Global Catalogue of Microorganisms (GCM) 10K type strain sequencing project: providing services to taxonomists for standard genome sequencing and annotation.</title>
        <authorList>
            <consortium name="The Broad Institute Genomics Platform"/>
            <consortium name="The Broad Institute Genome Sequencing Center for Infectious Disease"/>
            <person name="Wu L."/>
            <person name="Ma J."/>
        </authorList>
    </citation>
    <scope>NUCLEOTIDE SEQUENCE [LARGE SCALE GENOMIC DNA]</scope>
    <source>
        <strain evidence="3">KCTC 42247</strain>
    </source>
</reference>
<proteinExistence type="predicted"/>
<protein>
    <recommendedName>
        <fullName evidence="4">DoxX family membrane protein</fullName>
    </recommendedName>
</protein>
<keyword evidence="1" id="KW-1133">Transmembrane helix</keyword>
<keyword evidence="1" id="KW-0472">Membrane</keyword>
<evidence type="ECO:0000256" key="1">
    <source>
        <dbReference type="SAM" id="Phobius"/>
    </source>
</evidence>
<accession>A0ABW5UEK6</accession>
<gene>
    <name evidence="2" type="ORF">ACFSQ6_13190</name>
</gene>
<dbReference type="RefSeq" id="WP_066751561.1">
    <property type="nucleotide sequence ID" value="NZ_JBHUMB010000014.1"/>
</dbReference>
<dbReference type="Proteomes" id="UP001597418">
    <property type="component" value="Unassembled WGS sequence"/>
</dbReference>